<feature type="region of interest" description="Disordered" evidence="1">
    <location>
        <begin position="92"/>
        <end position="131"/>
    </location>
</feature>
<keyword evidence="3" id="KW-1185">Reference proteome</keyword>
<organism evidence="2 3">
    <name type="scientific">Ensete ventricosum</name>
    <name type="common">Abyssinian banana</name>
    <name type="synonym">Musa ensete</name>
    <dbReference type="NCBI Taxonomy" id="4639"/>
    <lineage>
        <taxon>Eukaryota</taxon>
        <taxon>Viridiplantae</taxon>
        <taxon>Streptophyta</taxon>
        <taxon>Embryophyta</taxon>
        <taxon>Tracheophyta</taxon>
        <taxon>Spermatophyta</taxon>
        <taxon>Magnoliopsida</taxon>
        <taxon>Liliopsida</taxon>
        <taxon>Zingiberales</taxon>
        <taxon>Musaceae</taxon>
        <taxon>Ensete</taxon>
    </lineage>
</organism>
<sequence>MHSHLSRFELRKRATLCWLCSSEITVRSPPSPIATEAWDDVISMLHLLLQDRSVSSRSDYQCCDFHGRGRGGGIATWFSFLCLMRLQGDEEKELQEREEGGGGGRSGRQGWKSPGRGFQLRRKTTMSSWSKSLPIREACNIS</sequence>
<proteinExistence type="predicted"/>
<accession>A0AAV8R3D9</accession>
<evidence type="ECO:0000313" key="2">
    <source>
        <dbReference type="EMBL" id="KAJ8486585.1"/>
    </source>
</evidence>
<dbReference type="Proteomes" id="UP001222027">
    <property type="component" value="Unassembled WGS sequence"/>
</dbReference>
<evidence type="ECO:0000313" key="3">
    <source>
        <dbReference type="Proteomes" id="UP001222027"/>
    </source>
</evidence>
<protein>
    <submittedName>
        <fullName evidence="2">Uncharacterized protein</fullName>
    </submittedName>
</protein>
<dbReference type="EMBL" id="JAQQAF010000005">
    <property type="protein sequence ID" value="KAJ8486585.1"/>
    <property type="molecule type" value="Genomic_DNA"/>
</dbReference>
<gene>
    <name evidence="2" type="ORF">OPV22_019070</name>
</gene>
<reference evidence="2 3" key="1">
    <citation type="submission" date="2022-12" db="EMBL/GenBank/DDBJ databases">
        <title>Chromosome-scale assembly of the Ensete ventricosum genome.</title>
        <authorList>
            <person name="Dussert Y."/>
            <person name="Stocks J."/>
            <person name="Wendawek A."/>
            <person name="Woldeyes F."/>
            <person name="Nichols R.A."/>
            <person name="Borrell J.S."/>
        </authorList>
    </citation>
    <scope>NUCLEOTIDE SEQUENCE [LARGE SCALE GENOMIC DNA]</scope>
    <source>
        <strain evidence="3">cv. Maze</strain>
        <tissue evidence="2">Seeds</tissue>
    </source>
</reference>
<evidence type="ECO:0000256" key="1">
    <source>
        <dbReference type="SAM" id="MobiDB-lite"/>
    </source>
</evidence>
<comment type="caution">
    <text evidence="2">The sequence shown here is derived from an EMBL/GenBank/DDBJ whole genome shotgun (WGS) entry which is preliminary data.</text>
</comment>
<dbReference type="AlphaFoldDB" id="A0AAV8R3D9"/>
<name>A0AAV8R3D9_ENSVE</name>